<name>A0A813H3M0_POLGL</name>
<dbReference type="Proteomes" id="UP000654075">
    <property type="component" value="Unassembled WGS sequence"/>
</dbReference>
<dbReference type="Pfam" id="PF19060">
    <property type="entry name" value="DVNP"/>
    <property type="match status" value="1"/>
</dbReference>
<gene>
    <name evidence="2" type="ORF">PGLA1383_LOCUS48239</name>
</gene>
<feature type="compositionally biased region" description="Basic residues" evidence="1">
    <location>
        <begin position="1"/>
        <end position="19"/>
    </location>
</feature>
<organism evidence="2 3">
    <name type="scientific">Polarella glacialis</name>
    <name type="common">Dinoflagellate</name>
    <dbReference type="NCBI Taxonomy" id="89957"/>
    <lineage>
        <taxon>Eukaryota</taxon>
        <taxon>Sar</taxon>
        <taxon>Alveolata</taxon>
        <taxon>Dinophyceae</taxon>
        <taxon>Suessiales</taxon>
        <taxon>Suessiaceae</taxon>
        <taxon>Polarella</taxon>
    </lineage>
</organism>
<dbReference type="EMBL" id="CAJNNV010030355">
    <property type="protein sequence ID" value="CAE8632257.1"/>
    <property type="molecule type" value="Genomic_DNA"/>
</dbReference>
<feature type="non-terminal residue" evidence="2">
    <location>
        <position position="189"/>
    </location>
</feature>
<dbReference type="InterPro" id="IPR043928">
    <property type="entry name" value="DNVP"/>
</dbReference>
<feature type="compositionally biased region" description="Pro residues" evidence="1">
    <location>
        <begin position="174"/>
        <end position="189"/>
    </location>
</feature>
<accession>A0A813H3M0</accession>
<dbReference type="GO" id="GO:0051276">
    <property type="term" value="P:chromosome organization"/>
    <property type="evidence" value="ECO:0007669"/>
    <property type="project" value="InterPro"/>
</dbReference>
<evidence type="ECO:0000313" key="3">
    <source>
        <dbReference type="Proteomes" id="UP000654075"/>
    </source>
</evidence>
<sequence length="189" mass="21010">AKAGVKAKAKSSSGKKAKIRQAEVDAAKDKIRLHRMKHSTIARVRDYKKKGHAYKLVFEGKKKRTSGKLFKRDLMRNKRGRVVSKKRHARGCKLYKENGLDKWMAAVQQTKEDLGLTGFVLMKKPENGGKGGEVKFYQQTLEKWFASKIQRMSQTLKGSGSQARLGLHPCASPASPPVPMSPPPMAPPA</sequence>
<protein>
    <submittedName>
        <fullName evidence="2">Uncharacterized protein</fullName>
    </submittedName>
</protein>
<feature type="region of interest" description="Disordered" evidence="1">
    <location>
        <begin position="153"/>
        <end position="189"/>
    </location>
</feature>
<feature type="region of interest" description="Disordered" evidence="1">
    <location>
        <begin position="1"/>
        <end position="21"/>
    </location>
</feature>
<dbReference type="AlphaFoldDB" id="A0A813H3M0"/>
<evidence type="ECO:0000256" key="1">
    <source>
        <dbReference type="SAM" id="MobiDB-lite"/>
    </source>
</evidence>
<comment type="caution">
    <text evidence="2">The sequence shown here is derived from an EMBL/GenBank/DDBJ whole genome shotgun (WGS) entry which is preliminary data.</text>
</comment>
<proteinExistence type="predicted"/>
<keyword evidence="3" id="KW-1185">Reference proteome</keyword>
<feature type="compositionally biased region" description="Polar residues" evidence="1">
    <location>
        <begin position="153"/>
        <end position="162"/>
    </location>
</feature>
<reference evidence="2" key="1">
    <citation type="submission" date="2021-02" db="EMBL/GenBank/DDBJ databases">
        <authorList>
            <person name="Dougan E. K."/>
            <person name="Rhodes N."/>
            <person name="Thang M."/>
            <person name="Chan C."/>
        </authorList>
    </citation>
    <scope>NUCLEOTIDE SEQUENCE</scope>
</reference>
<dbReference type="GO" id="GO:0003677">
    <property type="term" value="F:DNA binding"/>
    <property type="evidence" value="ECO:0007669"/>
    <property type="project" value="InterPro"/>
</dbReference>
<evidence type="ECO:0000313" key="2">
    <source>
        <dbReference type="EMBL" id="CAE8632257.1"/>
    </source>
</evidence>